<name>A0A7R9JIE8_TIMCA</name>
<dbReference type="GO" id="GO:0039694">
    <property type="term" value="P:viral RNA genome replication"/>
    <property type="evidence" value="ECO:0007669"/>
    <property type="project" value="InterPro"/>
</dbReference>
<organism evidence="1">
    <name type="scientific">Timema californicum</name>
    <name type="common">California timema</name>
    <name type="synonym">Walking stick</name>
    <dbReference type="NCBI Taxonomy" id="61474"/>
    <lineage>
        <taxon>Eukaryota</taxon>
        <taxon>Metazoa</taxon>
        <taxon>Ecdysozoa</taxon>
        <taxon>Arthropoda</taxon>
        <taxon>Hexapoda</taxon>
        <taxon>Insecta</taxon>
        <taxon>Pterygota</taxon>
        <taxon>Neoptera</taxon>
        <taxon>Polyneoptera</taxon>
        <taxon>Phasmatodea</taxon>
        <taxon>Timematodea</taxon>
        <taxon>Timematoidea</taxon>
        <taxon>Timematidae</taxon>
        <taxon>Timema</taxon>
    </lineage>
</organism>
<dbReference type="GO" id="GO:0003968">
    <property type="term" value="F:RNA-directed RNA polymerase activity"/>
    <property type="evidence" value="ECO:0007669"/>
    <property type="project" value="InterPro"/>
</dbReference>
<reference evidence="1" key="1">
    <citation type="submission" date="2020-11" db="EMBL/GenBank/DDBJ databases">
        <authorList>
            <person name="Tran Van P."/>
        </authorList>
    </citation>
    <scope>NUCLEOTIDE SEQUENCE</scope>
</reference>
<evidence type="ECO:0000313" key="1">
    <source>
        <dbReference type="EMBL" id="CAD7579862.1"/>
    </source>
</evidence>
<protein>
    <submittedName>
        <fullName evidence="1">(California timema) hypothetical protein</fullName>
    </submittedName>
</protein>
<dbReference type="Pfam" id="PF00602">
    <property type="entry name" value="Flu_PB1"/>
    <property type="match status" value="1"/>
</dbReference>
<dbReference type="GO" id="GO:0003723">
    <property type="term" value="F:RNA binding"/>
    <property type="evidence" value="ECO:0007669"/>
    <property type="project" value="InterPro"/>
</dbReference>
<sequence>MDQNDMKVMTERSSDDSVSLYMGINRIALKQCVLQSKLNLSLLGINTSRSKTFFFREGLGEYTSWYMDKKFVSQYGVETASLRPQGKNPPDDFYALAKGTATALSTLTINPVGASARLRIGIDARRGLWRTRYDLGKRENISGQVQLLSDGGQQPWQCMNCYIEESVLKERHVQTMEEANYLKRIRNPENSFSQEPKEEITFSNEHGTLMLEEIETLRTCFHFLKKIDASNADLNEEESNLLQRALDVLEKGDYSLLREEEEDSMFGYGLGEDVEKL</sequence>
<proteinExistence type="predicted"/>
<dbReference type="AlphaFoldDB" id="A0A7R9JIE8"/>
<gene>
    <name evidence="1" type="ORF">TCMB3V08_LOCUS12395</name>
</gene>
<dbReference type="EMBL" id="OE194586">
    <property type="protein sequence ID" value="CAD7579862.1"/>
    <property type="molecule type" value="Genomic_DNA"/>
</dbReference>
<dbReference type="InterPro" id="IPR001407">
    <property type="entry name" value="RNA_pol_PB1_influenza"/>
</dbReference>
<accession>A0A7R9JIE8</accession>